<feature type="domain" description="EF-hand" evidence="4">
    <location>
        <begin position="31"/>
        <end position="66"/>
    </location>
</feature>
<organism evidence="5 7">
    <name type="scientific">Rhizophagus clarus</name>
    <dbReference type="NCBI Taxonomy" id="94130"/>
    <lineage>
        <taxon>Eukaryota</taxon>
        <taxon>Fungi</taxon>
        <taxon>Fungi incertae sedis</taxon>
        <taxon>Mucoromycota</taxon>
        <taxon>Glomeromycotina</taxon>
        <taxon>Glomeromycetes</taxon>
        <taxon>Glomerales</taxon>
        <taxon>Glomeraceae</taxon>
        <taxon>Rhizophagus</taxon>
    </lineage>
</organism>
<evidence type="ECO:0000313" key="7">
    <source>
        <dbReference type="Proteomes" id="UP000247702"/>
    </source>
</evidence>
<dbReference type="InterPro" id="IPR011992">
    <property type="entry name" value="EF-hand-dom_pair"/>
</dbReference>
<dbReference type="InterPro" id="IPR002048">
    <property type="entry name" value="EF_hand_dom"/>
</dbReference>
<dbReference type="InterPro" id="IPR018247">
    <property type="entry name" value="EF_Hand_1_Ca_BS"/>
</dbReference>
<dbReference type="Pfam" id="PF13405">
    <property type="entry name" value="EF-hand_6"/>
    <property type="match status" value="1"/>
</dbReference>
<dbReference type="SMART" id="SM00054">
    <property type="entry name" value="EFh"/>
    <property type="match status" value="5"/>
</dbReference>
<keyword evidence="2" id="KW-0677">Repeat</keyword>
<dbReference type="Proteomes" id="UP000247702">
    <property type="component" value="Unassembled WGS sequence"/>
</dbReference>
<comment type="caution">
    <text evidence="5">The sequence shown here is derived from an EMBL/GenBank/DDBJ whole genome shotgun (WGS) entry which is preliminary data.</text>
</comment>
<dbReference type="PANTHER" id="PTHR10891">
    <property type="entry name" value="EF-HAND CALCIUM-BINDING DOMAIN CONTAINING PROTEIN"/>
    <property type="match status" value="1"/>
</dbReference>
<dbReference type="EMBL" id="BLAL01000043">
    <property type="protein sequence ID" value="GES79316.1"/>
    <property type="molecule type" value="Genomic_DNA"/>
</dbReference>
<dbReference type="EMBL" id="BEXD01004007">
    <property type="protein sequence ID" value="GBC05435.1"/>
    <property type="molecule type" value="Genomic_DNA"/>
</dbReference>
<dbReference type="Proteomes" id="UP000615446">
    <property type="component" value="Unassembled WGS sequence"/>
</dbReference>
<dbReference type="GO" id="GO:0005509">
    <property type="term" value="F:calcium ion binding"/>
    <property type="evidence" value="ECO:0007669"/>
    <property type="project" value="InterPro"/>
</dbReference>
<dbReference type="SUPFAM" id="SSF47473">
    <property type="entry name" value="EF-hand"/>
    <property type="match status" value="2"/>
</dbReference>
<accession>A0A2Z6S3I5</accession>
<feature type="domain" description="EF-hand" evidence="4">
    <location>
        <begin position="276"/>
        <end position="311"/>
    </location>
</feature>
<keyword evidence="1" id="KW-0479">Metal-binding</keyword>
<protein>
    <recommendedName>
        <fullName evidence="4">EF-hand domain-containing protein</fullName>
    </recommendedName>
</protein>
<feature type="domain" description="EF-hand" evidence="4">
    <location>
        <begin position="205"/>
        <end position="240"/>
    </location>
</feature>
<dbReference type="Gene3D" id="1.10.238.10">
    <property type="entry name" value="EF-hand"/>
    <property type="match status" value="4"/>
</dbReference>
<gene>
    <name evidence="6" type="ORF">RCL2_000662000</name>
    <name evidence="5" type="ORF">RclHR1_06220008</name>
</gene>
<dbReference type="STRING" id="94130.A0A2Z6S3I5"/>
<dbReference type="OrthoDB" id="26525at2759"/>
<name>A0A2Z6S3I5_9GLOM</name>
<evidence type="ECO:0000313" key="6">
    <source>
        <dbReference type="EMBL" id="GES79316.1"/>
    </source>
</evidence>
<evidence type="ECO:0000256" key="1">
    <source>
        <dbReference type="ARBA" id="ARBA00022723"/>
    </source>
</evidence>
<feature type="domain" description="EF-hand" evidence="4">
    <location>
        <begin position="119"/>
        <end position="154"/>
    </location>
</feature>
<dbReference type="PROSITE" id="PS50222">
    <property type="entry name" value="EF_HAND_2"/>
    <property type="match status" value="4"/>
</dbReference>
<keyword evidence="3" id="KW-0106">Calcium</keyword>
<reference evidence="5 7" key="1">
    <citation type="submission" date="2017-11" db="EMBL/GenBank/DDBJ databases">
        <title>The genome of Rhizophagus clarus HR1 reveals common genetic basis of auxotrophy among arbuscular mycorrhizal fungi.</title>
        <authorList>
            <person name="Kobayashi Y."/>
        </authorList>
    </citation>
    <scope>NUCLEOTIDE SEQUENCE [LARGE SCALE GENOMIC DNA]</scope>
    <source>
        <strain evidence="5 7">HR1</strain>
    </source>
</reference>
<evidence type="ECO:0000256" key="2">
    <source>
        <dbReference type="ARBA" id="ARBA00022737"/>
    </source>
</evidence>
<dbReference type="Pfam" id="PF13499">
    <property type="entry name" value="EF-hand_7"/>
    <property type="match status" value="1"/>
</dbReference>
<dbReference type="AlphaFoldDB" id="A0A2Z6S3I5"/>
<reference evidence="6" key="2">
    <citation type="submission" date="2019-10" db="EMBL/GenBank/DDBJ databases">
        <title>Conservation and host-specific expression of non-tandemly repeated heterogenous ribosome RNA gene in arbuscular mycorrhizal fungi.</title>
        <authorList>
            <person name="Maeda T."/>
            <person name="Kobayashi Y."/>
            <person name="Nakagawa T."/>
            <person name="Ezawa T."/>
            <person name="Yamaguchi K."/>
            <person name="Bino T."/>
            <person name="Nishimoto Y."/>
            <person name="Shigenobu S."/>
            <person name="Kawaguchi M."/>
        </authorList>
    </citation>
    <scope>NUCLEOTIDE SEQUENCE</scope>
    <source>
        <strain evidence="6">HR1</strain>
    </source>
</reference>
<evidence type="ECO:0000259" key="4">
    <source>
        <dbReference type="PROSITE" id="PS50222"/>
    </source>
</evidence>
<dbReference type="PROSITE" id="PS00018">
    <property type="entry name" value="EF_HAND_1"/>
    <property type="match status" value="2"/>
</dbReference>
<proteinExistence type="predicted"/>
<sequence>MAEKLYTKIPRCDKKVSKPTQEKTGITTEKLDSAQIKKIFNLFDYNGNGCLSLAEIDRAIIDLYPHIANNHTAKTTIIKEAQKIAKSSKNGFIGLKEFEYFIRYLHDYCEKVVITTKKLSKAQVKEAFETVDYNNNGIIPLTEVDKAVVILYPHFKKNKSTIIQAYEDKVPKFSQEGFISFKEFEYLIDALHYYNEKAVITTKRLSRNQIKKIFDIFDNNNDGIISKDEISEAVIRLYPHLSNDESVIVQAYKAADTSQDGLIDLNEFGRLIDLLHYYDELSRIFKKLDTDNDERIDFKEFKKGCELIGINVKSNTILKTKFDEICANNEEYINFDNFCVYAAKIKLISETPQDNHKKGTWETWETWGTQEIQEIRETRETQKTQPIKSQTTVNLSSSSSQWKTFAYFCLSLTVIFMGIRLTSFS</sequence>
<evidence type="ECO:0000313" key="5">
    <source>
        <dbReference type="EMBL" id="GBC05435.1"/>
    </source>
</evidence>
<evidence type="ECO:0000256" key="3">
    <source>
        <dbReference type="ARBA" id="ARBA00022837"/>
    </source>
</evidence>
<dbReference type="InterPro" id="IPR039647">
    <property type="entry name" value="EF_hand_pair_protein_CML-like"/>
</dbReference>
<keyword evidence="7" id="KW-1185">Reference proteome</keyword>